<proteinExistence type="predicted"/>
<organism evidence="1">
    <name type="scientific">marine sediment metagenome</name>
    <dbReference type="NCBI Taxonomy" id="412755"/>
    <lineage>
        <taxon>unclassified sequences</taxon>
        <taxon>metagenomes</taxon>
        <taxon>ecological metagenomes</taxon>
    </lineage>
</organism>
<comment type="caution">
    <text evidence="1">The sequence shown here is derived from an EMBL/GenBank/DDBJ whole genome shotgun (WGS) entry which is preliminary data.</text>
</comment>
<sequence length="82" mass="9070">MSLFDYNASKALADYPFYALIMAAMRQADTVNSLKLQRAFPQVHAELATRYDAPGGFLPGESVPAELEKALDEVKAFTIEED</sequence>
<dbReference type="AlphaFoldDB" id="A0A0F8X760"/>
<evidence type="ECO:0000313" key="1">
    <source>
        <dbReference type="EMBL" id="KKK64937.1"/>
    </source>
</evidence>
<reference evidence="1" key="1">
    <citation type="journal article" date="2015" name="Nature">
        <title>Complex archaea that bridge the gap between prokaryotes and eukaryotes.</title>
        <authorList>
            <person name="Spang A."/>
            <person name="Saw J.H."/>
            <person name="Jorgensen S.L."/>
            <person name="Zaremba-Niedzwiedzka K."/>
            <person name="Martijn J."/>
            <person name="Lind A.E."/>
            <person name="van Eijk R."/>
            <person name="Schleper C."/>
            <person name="Guy L."/>
            <person name="Ettema T.J."/>
        </authorList>
    </citation>
    <scope>NUCLEOTIDE SEQUENCE</scope>
</reference>
<protein>
    <submittedName>
        <fullName evidence="1">Uncharacterized protein</fullName>
    </submittedName>
</protein>
<name>A0A0F8X760_9ZZZZ</name>
<accession>A0A0F8X760</accession>
<gene>
    <name evidence="1" type="ORF">LCGC14_2979200</name>
</gene>
<dbReference type="EMBL" id="LAZR01060796">
    <property type="protein sequence ID" value="KKK64937.1"/>
    <property type="molecule type" value="Genomic_DNA"/>
</dbReference>